<dbReference type="EMBL" id="CP020474">
    <property type="protein sequence ID" value="ARE82459.1"/>
    <property type="molecule type" value="Genomic_DNA"/>
</dbReference>
<dbReference type="KEGG" id="rmm:ROSMUCSMR3_00963"/>
<evidence type="ECO:0000313" key="1">
    <source>
        <dbReference type="EMBL" id="ARE82459.1"/>
    </source>
</evidence>
<organism evidence="1 2">
    <name type="scientific">Roseovarius mucosus</name>
    <dbReference type="NCBI Taxonomy" id="215743"/>
    <lineage>
        <taxon>Bacteria</taxon>
        <taxon>Pseudomonadati</taxon>
        <taxon>Pseudomonadota</taxon>
        <taxon>Alphaproteobacteria</taxon>
        <taxon>Rhodobacterales</taxon>
        <taxon>Roseobacteraceae</taxon>
        <taxon>Roseovarius</taxon>
    </lineage>
</organism>
<dbReference type="RefSeq" id="WP_157667265.1">
    <property type="nucleotide sequence ID" value="NZ_CP020474.1"/>
</dbReference>
<sequence length="89" mass="9586">MSFLRIMNGLERDPAIGRQAEQVARIGFLTWACSVEGPVTAQVARAALDCPEAVAAESDAARAFVGILQEASRAYLAGTMRRGRARVQH</sequence>
<dbReference type="OrthoDB" id="7874372at2"/>
<dbReference type="AlphaFoldDB" id="A0A1V0RKZ3"/>
<name>A0A1V0RKZ3_9RHOB</name>
<reference evidence="1 2" key="1">
    <citation type="submission" date="2017-03" db="EMBL/GenBank/DDBJ databases">
        <title>Genome Sequence of Roseovarius mucosus strain SMR3 Isolated from a culture of the Diatom Skeletonema marinoi.</title>
        <authorList>
            <person name="Topel M."/>
            <person name="Pinder M."/>
            <person name="Johansson O.N."/>
            <person name="Kourtchenko O."/>
            <person name="Godhe A."/>
            <person name="Clarke A.K."/>
        </authorList>
    </citation>
    <scope>NUCLEOTIDE SEQUENCE [LARGE SCALE GENOMIC DNA]</scope>
    <source>
        <strain evidence="1 2">SMR3</strain>
    </source>
</reference>
<dbReference type="Proteomes" id="UP000192273">
    <property type="component" value="Chromosome"/>
</dbReference>
<proteinExistence type="predicted"/>
<evidence type="ECO:0000313" key="2">
    <source>
        <dbReference type="Proteomes" id="UP000192273"/>
    </source>
</evidence>
<protein>
    <submittedName>
        <fullName evidence="1">Uncharacterized protein</fullName>
    </submittedName>
</protein>
<keyword evidence="2" id="KW-1185">Reference proteome</keyword>
<gene>
    <name evidence="1" type="ORF">ROSMUCSMR3_00963</name>
</gene>
<accession>A0A1V0RKZ3</accession>